<dbReference type="Proteomes" id="UP000053558">
    <property type="component" value="Unassembled WGS sequence"/>
</dbReference>
<dbReference type="GeneID" id="19199069"/>
<proteinExistence type="inferred from homology"/>
<comment type="caution">
    <text evidence="11">The sequence shown here is derived from an EMBL/GenBank/DDBJ whole genome shotgun (WGS) entry which is preliminary data.</text>
</comment>
<keyword evidence="7 9" id="KW-0862">Zinc</keyword>
<evidence type="ECO:0000256" key="4">
    <source>
        <dbReference type="ARBA" id="ARBA00022723"/>
    </source>
</evidence>
<dbReference type="RefSeq" id="XP_007763092.1">
    <property type="nucleotide sequence ID" value="XM_007764902.1"/>
</dbReference>
<evidence type="ECO:0000313" key="11">
    <source>
        <dbReference type="EMBL" id="EIW86193.1"/>
    </source>
</evidence>
<dbReference type="GO" id="GO:0006508">
    <property type="term" value="P:proteolysis"/>
    <property type="evidence" value="ECO:0007669"/>
    <property type="project" value="UniProtKB-KW"/>
</dbReference>
<keyword evidence="3 9" id="KW-0645">Protease</keyword>
<dbReference type="Pfam" id="PF04389">
    <property type="entry name" value="Peptidase_M28"/>
    <property type="match status" value="1"/>
</dbReference>
<evidence type="ECO:0000256" key="5">
    <source>
        <dbReference type="ARBA" id="ARBA00022729"/>
    </source>
</evidence>
<dbReference type="GO" id="GO:0046872">
    <property type="term" value="F:metal ion binding"/>
    <property type="evidence" value="ECO:0007669"/>
    <property type="project" value="UniProtKB-KW"/>
</dbReference>
<keyword evidence="5 9" id="KW-0732">Signal</keyword>
<evidence type="ECO:0000256" key="3">
    <source>
        <dbReference type="ARBA" id="ARBA00022670"/>
    </source>
</evidence>
<keyword evidence="2" id="KW-0031">Aminopeptidase</keyword>
<dbReference type="InterPro" id="IPR007484">
    <property type="entry name" value="Peptidase_M28"/>
</dbReference>
<evidence type="ECO:0000313" key="12">
    <source>
        <dbReference type="Proteomes" id="UP000053558"/>
    </source>
</evidence>
<dbReference type="EMBL" id="JH711573">
    <property type="protein sequence ID" value="EIW86193.1"/>
    <property type="molecule type" value="Genomic_DNA"/>
</dbReference>
<sequence>MKLPALFKSFILLGVLASASVASLSAQSAFSSDPVAYYTELLAAYNNDPVQAMQVADPAYAAILDEPRLIEVFGAERQWMTEGDKLQLKQAGLAFMDVTDFEDIEVDRSFVRAEKSQAWPEIQRQDQVNKVISLLSVDTMREDLVTLTSFYNRFYRSDYGVKSSRWIFDQVLQIVASAPPSTRLSIETFTHSFPQSSIIARFEPSGGRSSPSPKHPRDVLPRIILGAHQDSSNYKFPMFPAPGADDDGSGTVTILAAFRALVEAGFTPAAPVEFHWYAAEEGGLLGSQEVVKEYVALEKKVGAMIQFDMTAYVDPRSEPGVTLMTTDVHPSLTNWTLSLVPEYCSLSQKEGKLWPNAGSDHMSWHRAGFPAVFAAEGDPDKDEFDPWVHTVNDTMYLDEFSFEHALEFAKLAVGFAVELGGWTD</sequence>
<evidence type="ECO:0000256" key="8">
    <source>
        <dbReference type="ARBA" id="ARBA00043962"/>
    </source>
</evidence>
<dbReference type="GO" id="GO:0008235">
    <property type="term" value="F:metalloexopeptidase activity"/>
    <property type="evidence" value="ECO:0007669"/>
    <property type="project" value="InterPro"/>
</dbReference>
<dbReference type="KEGG" id="cput:CONPUDRAFT_114315"/>
<dbReference type="SUPFAM" id="SSF53187">
    <property type="entry name" value="Zn-dependent exopeptidases"/>
    <property type="match status" value="1"/>
</dbReference>
<dbReference type="AlphaFoldDB" id="A0A5M3N476"/>
<gene>
    <name evidence="11" type="ORF">CONPUDRAFT_114315</name>
</gene>
<dbReference type="OrthoDB" id="2214at2759"/>
<evidence type="ECO:0000259" key="10">
    <source>
        <dbReference type="Pfam" id="PF04389"/>
    </source>
</evidence>
<keyword evidence="12" id="KW-1185">Reference proteome</keyword>
<dbReference type="EC" id="3.4.-.-" evidence="9"/>
<dbReference type="GO" id="GO:0004177">
    <property type="term" value="F:aminopeptidase activity"/>
    <property type="evidence" value="ECO:0007669"/>
    <property type="project" value="UniProtKB-KW"/>
</dbReference>
<evidence type="ECO:0000256" key="2">
    <source>
        <dbReference type="ARBA" id="ARBA00022438"/>
    </source>
</evidence>
<feature type="chain" id="PRO_5024473751" description="Peptide hydrolase" evidence="9">
    <location>
        <begin position="27"/>
        <end position="424"/>
    </location>
</feature>
<keyword evidence="6 9" id="KW-0378">Hydrolase</keyword>
<keyword evidence="4 9" id="KW-0479">Metal-binding</keyword>
<feature type="domain" description="Peptidase M28" evidence="10">
    <location>
        <begin position="222"/>
        <end position="398"/>
    </location>
</feature>
<evidence type="ECO:0000256" key="1">
    <source>
        <dbReference type="ARBA" id="ARBA00001947"/>
    </source>
</evidence>
<dbReference type="PANTHER" id="PTHR12147:SF56">
    <property type="entry name" value="AMINOPEPTIDASE YDR415C-RELATED"/>
    <property type="match status" value="1"/>
</dbReference>
<dbReference type="InterPro" id="IPR045175">
    <property type="entry name" value="M28_fam"/>
</dbReference>
<evidence type="ECO:0000256" key="7">
    <source>
        <dbReference type="ARBA" id="ARBA00022833"/>
    </source>
</evidence>
<dbReference type="OMA" id="RTALCCC"/>
<feature type="signal peptide" evidence="9">
    <location>
        <begin position="1"/>
        <end position="26"/>
    </location>
</feature>
<comment type="similarity">
    <text evidence="8">Belongs to the peptidase M28 family. M28E subfamily.</text>
</comment>
<accession>A0A5M3N476</accession>
<dbReference type="PANTHER" id="PTHR12147">
    <property type="entry name" value="METALLOPEPTIDASE M28 FAMILY MEMBER"/>
    <property type="match status" value="1"/>
</dbReference>
<comment type="cofactor">
    <cofactor evidence="1">
        <name>Zn(2+)</name>
        <dbReference type="ChEBI" id="CHEBI:29105"/>
    </cofactor>
</comment>
<name>A0A5M3N476_CONPW</name>
<evidence type="ECO:0000256" key="6">
    <source>
        <dbReference type="ARBA" id="ARBA00022801"/>
    </source>
</evidence>
<protein>
    <recommendedName>
        <fullName evidence="9">Peptide hydrolase</fullName>
        <ecNumber evidence="9">3.4.-.-</ecNumber>
    </recommendedName>
</protein>
<reference evidence="12" key="1">
    <citation type="journal article" date="2012" name="Science">
        <title>The Paleozoic origin of enzymatic lignin decomposition reconstructed from 31 fungal genomes.</title>
        <authorList>
            <person name="Floudas D."/>
            <person name="Binder M."/>
            <person name="Riley R."/>
            <person name="Barry K."/>
            <person name="Blanchette R.A."/>
            <person name="Henrissat B."/>
            <person name="Martinez A.T."/>
            <person name="Otillar R."/>
            <person name="Spatafora J.W."/>
            <person name="Yadav J.S."/>
            <person name="Aerts A."/>
            <person name="Benoit I."/>
            <person name="Boyd A."/>
            <person name="Carlson A."/>
            <person name="Copeland A."/>
            <person name="Coutinho P.M."/>
            <person name="de Vries R.P."/>
            <person name="Ferreira P."/>
            <person name="Findley K."/>
            <person name="Foster B."/>
            <person name="Gaskell J."/>
            <person name="Glotzer D."/>
            <person name="Gorecki P."/>
            <person name="Heitman J."/>
            <person name="Hesse C."/>
            <person name="Hori C."/>
            <person name="Igarashi K."/>
            <person name="Jurgens J.A."/>
            <person name="Kallen N."/>
            <person name="Kersten P."/>
            <person name="Kohler A."/>
            <person name="Kuees U."/>
            <person name="Kumar T.K.A."/>
            <person name="Kuo A."/>
            <person name="LaButti K."/>
            <person name="Larrondo L.F."/>
            <person name="Lindquist E."/>
            <person name="Ling A."/>
            <person name="Lombard V."/>
            <person name="Lucas S."/>
            <person name="Lundell T."/>
            <person name="Martin R."/>
            <person name="McLaughlin D.J."/>
            <person name="Morgenstern I."/>
            <person name="Morin E."/>
            <person name="Murat C."/>
            <person name="Nagy L.G."/>
            <person name="Nolan M."/>
            <person name="Ohm R.A."/>
            <person name="Patyshakuliyeva A."/>
            <person name="Rokas A."/>
            <person name="Ruiz-Duenas F.J."/>
            <person name="Sabat G."/>
            <person name="Salamov A."/>
            <person name="Samejima M."/>
            <person name="Schmutz J."/>
            <person name="Slot J.C."/>
            <person name="St John F."/>
            <person name="Stenlid J."/>
            <person name="Sun H."/>
            <person name="Sun S."/>
            <person name="Syed K."/>
            <person name="Tsang A."/>
            <person name="Wiebenga A."/>
            <person name="Young D."/>
            <person name="Pisabarro A."/>
            <person name="Eastwood D.C."/>
            <person name="Martin F."/>
            <person name="Cullen D."/>
            <person name="Grigoriev I.V."/>
            <person name="Hibbett D.S."/>
        </authorList>
    </citation>
    <scope>NUCLEOTIDE SEQUENCE [LARGE SCALE GENOMIC DNA]</scope>
    <source>
        <strain evidence="12">RWD-64-598 SS2</strain>
    </source>
</reference>
<organism evidence="11 12">
    <name type="scientific">Coniophora puteana (strain RWD-64-598)</name>
    <name type="common">Brown rot fungus</name>
    <dbReference type="NCBI Taxonomy" id="741705"/>
    <lineage>
        <taxon>Eukaryota</taxon>
        <taxon>Fungi</taxon>
        <taxon>Dikarya</taxon>
        <taxon>Basidiomycota</taxon>
        <taxon>Agaricomycotina</taxon>
        <taxon>Agaricomycetes</taxon>
        <taxon>Agaricomycetidae</taxon>
        <taxon>Boletales</taxon>
        <taxon>Coniophorineae</taxon>
        <taxon>Coniophoraceae</taxon>
        <taxon>Coniophora</taxon>
    </lineage>
</organism>
<evidence type="ECO:0000256" key="9">
    <source>
        <dbReference type="RuleBase" id="RU361240"/>
    </source>
</evidence>
<dbReference type="Gene3D" id="3.40.630.10">
    <property type="entry name" value="Zn peptidases"/>
    <property type="match status" value="1"/>
</dbReference>